<gene>
    <name evidence="3" type="ORF">EV186_102921</name>
</gene>
<feature type="compositionally biased region" description="Basic and acidic residues" evidence="1">
    <location>
        <begin position="208"/>
        <end position="217"/>
    </location>
</feature>
<evidence type="ECO:0000313" key="4">
    <source>
        <dbReference type="Proteomes" id="UP000295444"/>
    </source>
</evidence>
<accession>A0A4R6SH13</accession>
<dbReference type="SUPFAM" id="SSF160631">
    <property type="entry name" value="SMI1/KNR4-like"/>
    <property type="match status" value="1"/>
</dbReference>
<reference evidence="3 4" key="1">
    <citation type="submission" date="2019-03" db="EMBL/GenBank/DDBJ databases">
        <title>Genomic Encyclopedia of Type Strains, Phase IV (KMG-IV): sequencing the most valuable type-strain genomes for metagenomic binning, comparative biology and taxonomic classification.</title>
        <authorList>
            <person name="Goeker M."/>
        </authorList>
    </citation>
    <scope>NUCLEOTIDE SEQUENCE [LARGE SCALE GENOMIC DNA]</scope>
    <source>
        <strain evidence="3 4">DSM 45361</strain>
    </source>
</reference>
<dbReference type="OrthoDB" id="4103969at2"/>
<dbReference type="RefSeq" id="WP_133849680.1">
    <property type="nucleotide sequence ID" value="NZ_SNXZ01000002.1"/>
</dbReference>
<dbReference type="Pfam" id="PF09346">
    <property type="entry name" value="SMI1_KNR4"/>
    <property type="match status" value="1"/>
</dbReference>
<feature type="domain" description="Knr4/Smi1-like" evidence="2">
    <location>
        <begin position="22"/>
        <end position="152"/>
    </location>
</feature>
<proteinExistence type="predicted"/>
<dbReference type="Proteomes" id="UP000295444">
    <property type="component" value="Unassembled WGS sequence"/>
</dbReference>
<dbReference type="InterPro" id="IPR018958">
    <property type="entry name" value="Knr4/Smi1-like_dom"/>
</dbReference>
<feature type="region of interest" description="Disordered" evidence="1">
    <location>
        <begin position="196"/>
        <end position="217"/>
    </location>
</feature>
<comment type="caution">
    <text evidence="3">The sequence shown here is derived from an EMBL/GenBank/DDBJ whole genome shotgun (WGS) entry which is preliminary data.</text>
</comment>
<evidence type="ECO:0000313" key="3">
    <source>
        <dbReference type="EMBL" id="TDQ01054.1"/>
    </source>
</evidence>
<keyword evidence="4" id="KW-1185">Reference proteome</keyword>
<organism evidence="3 4">
    <name type="scientific">Labedaea rhizosphaerae</name>
    <dbReference type="NCBI Taxonomy" id="598644"/>
    <lineage>
        <taxon>Bacteria</taxon>
        <taxon>Bacillati</taxon>
        <taxon>Actinomycetota</taxon>
        <taxon>Actinomycetes</taxon>
        <taxon>Pseudonocardiales</taxon>
        <taxon>Pseudonocardiaceae</taxon>
        <taxon>Labedaea</taxon>
    </lineage>
</organism>
<dbReference type="InterPro" id="IPR037883">
    <property type="entry name" value="Knr4/Smi1-like_sf"/>
</dbReference>
<dbReference type="AlphaFoldDB" id="A0A4R6SH13"/>
<dbReference type="Gene3D" id="3.40.1580.10">
    <property type="entry name" value="SMI1/KNR4-like"/>
    <property type="match status" value="1"/>
</dbReference>
<protein>
    <submittedName>
        <fullName evidence="3">SMI1/KNR4 family protein SUKH-1</fullName>
    </submittedName>
</protein>
<evidence type="ECO:0000256" key="1">
    <source>
        <dbReference type="SAM" id="MobiDB-lite"/>
    </source>
</evidence>
<evidence type="ECO:0000259" key="2">
    <source>
        <dbReference type="Pfam" id="PF09346"/>
    </source>
</evidence>
<dbReference type="EMBL" id="SNXZ01000002">
    <property type="protein sequence ID" value="TDQ01054.1"/>
    <property type="molecule type" value="Genomic_DNA"/>
</dbReference>
<name>A0A4R6SH13_LABRH</name>
<sequence>MQPPLSRNYRELVLFGPFTPLPLDRLASVEAAIGVAVPRPYRQLLEVANGGTVEYDVRLPSGDVVSFPDLIPADRLGAEYRSLQESFLAVHLPVATLLPVARDGCGSLLMLDVGAERYGRVVAFVHGLPAWTGSSRDDMFVELAPDLDAYLDSLFIDDETAESEWSGVLGTALYNPWRDVVVQWLDRGLPGWRDRPWARSSGPAPKQPARDDLALDL</sequence>